<evidence type="ECO:0000313" key="3">
    <source>
        <dbReference type="Proteomes" id="UP001142592"/>
    </source>
</evidence>
<reference evidence="2" key="1">
    <citation type="submission" date="2022-11" db="EMBL/GenBank/DDBJ databases">
        <authorList>
            <person name="Graham C."/>
            <person name="Newman J.D."/>
        </authorList>
    </citation>
    <scope>NUCLEOTIDE SEQUENCE</scope>
    <source>
        <strain evidence="2">DSM 19486</strain>
    </source>
</reference>
<feature type="domain" description="DUF5977" evidence="1">
    <location>
        <begin position="268"/>
        <end position="331"/>
    </location>
</feature>
<gene>
    <name evidence="2" type="ORF">OQZ29_08680</name>
</gene>
<keyword evidence="3" id="KW-1185">Reference proteome</keyword>
<dbReference type="AlphaFoldDB" id="A0A9X3DET0"/>
<comment type="caution">
    <text evidence="2">The sequence shown here is derived from an EMBL/GenBank/DDBJ whole genome shotgun (WGS) entry which is preliminary data.</text>
</comment>
<dbReference type="Proteomes" id="UP001142592">
    <property type="component" value="Unassembled WGS sequence"/>
</dbReference>
<sequence>MQINRFNFIRWFTNQSTDQTINIPRLSARQSRVYCPVIALGEAFSFYVNADIPFSDSDNLQLDLVGTAGTFTNVSPLSKDVIPNNGGYNIFCNGTLNGIPTGQYQLVIKVGAIVKCISNPIQVMNLALAERMTVSVLYRNSRTRSRFRYFENPTFRNKIRLTVSLVDWTAEGNLEQYREVSTGTLRNEKLELDRKIKISTYFFDDGAHEAMTELGVCDSIIINGRNYRAKGIYSPTVRESANVSKGEIELYEVDFSKINKYGKMDVVYQSDAMSAVAQKNNCTSGTGSMVTYSIPAGKHTSTISQADANAKAQADLDNNKQSNANQKGTCIPPKAVVINYTFEKGDNPTVDMVLVPSANGNNLGNVYGTSFGSLNGAMVGDNLNFAIVHEINRMPWPAQSRASLIIEKNGIEIYSSGFLTDGNVELLASKQLIAEDAVYTVKCVSISTSTAYIGLVLSLYNQAGLTDTTPLFFRIDDNTSGEFVLKTRQDVNVQENIGFNALSDGNTLKATITNGSPFNLTFTVFNDYGYSESLFIASGQTGIINNNPKTALKIKCNILTTPL</sequence>
<accession>A0A9X3DET0</accession>
<dbReference type="Pfam" id="PF19404">
    <property type="entry name" value="DUF5977"/>
    <property type="match status" value="1"/>
</dbReference>
<proteinExistence type="predicted"/>
<evidence type="ECO:0000313" key="2">
    <source>
        <dbReference type="EMBL" id="MCX3264816.1"/>
    </source>
</evidence>
<dbReference type="RefSeq" id="WP_010600050.1">
    <property type="nucleotide sequence ID" value="NZ_JAPJUH010000002.1"/>
</dbReference>
<organism evidence="2 3">
    <name type="scientific">Pedobacter agri</name>
    <dbReference type="NCBI Taxonomy" id="454586"/>
    <lineage>
        <taxon>Bacteria</taxon>
        <taxon>Pseudomonadati</taxon>
        <taxon>Bacteroidota</taxon>
        <taxon>Sphingobacteriia</taxon>
        <taxon>Sphingobacteriales</taxon>
        <taxon>Sphingobacteriaceae</taxon>
        <taxon>Pedobacter</taxon>
    </lineage>
</organism>
<dbReference type="EMBL" id="JAPJUH010000002">
    <property type="protein sequence ID" value="MCX3264816.1"/>
    <property type="molecule type" value="Genomic_DNA"/>
</dbReference>
<evidence type="ECO:0000259" key="1">
    <source>
        <dbReference type="Pfam" id="PF19404"/>
    </source>
</evidence>
<protein>
    <submittedName>
        <fullName evidence="2">DUF5977 domain-containing protein</fullName>
    </submittedName>
</protein>
<dbReference type="InterPro" id="IPR046020">
    <property type="entry name" value="DUF5977"/>
</dbReference>
<name>A0A9X3DET0_9SPHI</name>